<dbReference type="RefSeq" id="WP_358346957.1">
    <property type="nucleotide sequence ID" value="NZ_JBEZFP010000001.1"/>
</dbReference>
<evidence type="ECO:0000256" key="3">
    <source>
        <dbReference type="ARBA" id="ARBA00022827"/>
    </source>
</evidence>
<keyword evidence="6" id="KW-1185">Reference proteome</keyword>
<evidence type="ECO:0000313" key="5">
    <source>
        <dbReference type="EMBL" id="MEU8131941.1"/>
    </source>
</evidence>
<keyword evidence="2" id="KW-0285">Flavoprotein</keyword>
<dbReference type="SUPFAM" id="SSF51905">
    <property type="entry name" value="FAD/NAD(P)-binding domain"/>
    <property type="match status" value="2"/>
</dbReference>
<comment type="similarity">
    <text evidence="1">Belongs to the FAD-binding monooxygenase family.</text>
</comment>
<dbReference type="EC" id="1.14.13.-" evidence="5"/>
<sequence length="636" mass="68965">MTTVYPRTGAADLPLPGYDAAAARAALAGADPRAMLMSLVHVTHDAGALGEFAAVCDPRADTGDLVEALTARLADVLTGGAATVDKPLPDELFHAMVSTFAREDVGPEFLPVLRDQCGFDALEAPARAAPPAPTGRHVVVIGAGLTGIAAAVRLAEAGHTYRVYERNADVGGVWLVNRYPGVGVDTPSHFYSYSFAVNPGWPAFYSSGPIVLDYLRKCADAYGVREHIEFDTQVVSCAWDEDARKWTVTTRHADGTAAVETADAVIGAIGFFQDPMYPDIPGLGDFAGTVVHTAAWDPELDLTGRRVALVGTGASAMQTAPTIVDDVAELTVFQRQPSWIQPRRAADLAVPEGTLWAMRHVPAYAEWFRAMTYWMASDGNFAHVAVDPAWTSPEVSVSAANERLRQVMIAYAREELGDRPDLLAKVVPAYPPFGKRILRDVDWYRMLRRDHVELCTDPIERIVPEGVRTADGNTVEADVLVLATGFHLLPMLRSVAVTGRDGVALAEVWGDEDPRAHLGVTVPGFPNFFVLSGPNSSPGHGAGNNFISEVQLHHVLACLDLVRERGARAIEPTAEAHEAYSRAVDAAMDNLVWSHPTVRGYYRNSSGRVVVTCPWRLVDYWHMLRTPDPEAHRLLT</sequence>
<protein>
    <submittedName>
        <fullName evidence="5">NAD(P)/FAD-dependent oxidoreductase</fullName>
        <ecNumber evidence="5">1.14.13.-</ecNumber>
    </submittedName>
</protein>
<accession>A0ABV3D870</accession>
<dbReference type="InterPro" id="IPR051209">
    <property type="entry name" value="FAD-bind_Monooxygenase_sf"/>
</dbReference>
<dbReference type="Gene3D" id="3.50.50.60">
    <property type="entry name" value="FAD/NAD(P)-binding domain"/>
    <property type="match status" value="2"/>
</dbReference>
<dbReference type="PRINTS" id="PR00411">
    <property type="entry name" value="PNDRDTASEI"/>
</dbReference>
<dbReference type="InterPro" id="IPR020946">
    <property type="entry name" value="Flavin_mOase-like"/>
</dbReference>
<dbReference type="InterPro" id="IPR036188">
    <property type="entry name" value="FAD/NAD-bd_sf"/>
</dbReference>
<organism evidence="5 6">
    <name type="scientific">Streptodolium elevatio</name>
    <dbReference type="NCBI Taxonomy" id="3157996"/>
    <lineage>
        <taxon>Bacteria</taxon>
        <taxon>Bacillati</taxon>
        <taxon>Actinomycetota</taxon>
        <taxon>Actinomycetes</taxon>
        <taxon>Kitasatosporales</taxon>
        <taxon>Streptomycetaceae</taxon>
        <taxon>Streptodolium</taxon>
    </lineage>
</organism>
<name>A0ABV3D870_9ACTN</name>
<keyword evidence="3" id="KW-0274">FAD</keyword>
<dbReference type="Pfam" id="PF00743">
    <property type="entry name" value="FMO-like"/>
    <property type="match status" value="1"/>
</dbReference>
<dbReference type="PRINTS" id="PR00368">
    <property type="entry name" value="FADPNR"/>
</dbReference>
<evidence type="ECO:0000256" key="1">
    <source>
        <dbReference type="ARBA" id="ARBA00010139"/>
    </source>
</evidence>
<comment type="caution">
    <text evidence="5">The sequence shown here is derived from an EMBL/GenBank/DDBJ whole genome shotgun (WGS) entry which is preliminary data.</text>
</comment>
<evidence type="ECO:0000313" key="6">
    <source>
        <dbReference type="Proteomes" id="UP001551482"/>
    </source>
</evidence>
<dbReference type="GO" id="GO:0016491">
    <property type="term" value="F:oxidoreductase activity"/>
    <property type="evidence" value="ECO:0007669"/>
    <property type="project" value="UniProtKB-KW"/>
</dbReference>
<dbReference type="PANTHER" id="PTHR42877">
    <property type="entry name" value="L-ORNITHINE N(5)-MONOOXYGENASE-RELATED"/>
    <property type="match status" value="1"/>
</dbReference>
<dbReference type="Proteomes" id="UP001551482">
    <property type="component" value="Unassembled WGS sequence"/>
</dbReference>
<reference evidence="5 6" key="1">
    <citation type="submission" date="2024-06" db="EMBL/GenBank/DDBJ databases">
        <title>The Natural Products Discovery Center: Release of the First 8490 Sequenced Strains for Exploring Actinobacteria Biosynthetic Diversity.</title>
        <authorList>
            <person name="Kalkreuter E."/>
            <person name="Kautsar S.A."/>
            <person name="Yang D."/>
            <person name="Bader C.D."/>
            <person name="Teijaro C.N."/>
            <person name="Fluegel L."/>
            <person name="Davis C.M."/>
            <person name="Simpson J.R."/>
            <person name="Lauterbach L."/>
            <person name="Steele A.D."/>
            <person name="Gui C."/>
            <person name="Meng S."/>
            <person name="Li G."/>
            <person name="Viehrig K."/>
            <person name="Ye F."/>
            <person name="Su P."/>
            <person name="Kiefer A.F."/>
            <person name="Nichols A."/>
            <person name="Cepeda A.J."/>
            <person name="Yan W."/>
            <person name="Fan B."/>
            <person name="Jiang Y."/>
            <person name="Adhikari A."/>
            <person name="Zheng C.-J."/>
            <person name="Schuster L."/>
            <person name="Cowan T.M."/>
            <person name="Smanski M.J."/>
            <person name="Chevrette M.G."/>
            <person name="De Carvalho L.P.S."/>
            <person name="Shen B."/>
        </authorList>
    </citation>
    <scope>NUCLEOTIDE SEQUENCE [LARGE SCALE GENOMIC DNA]</scope>
    <source>
        <strain evidence="5 6">NPDC048946</strain>
    </source>
</reference>
<proteinExistence type="inferred from homology"/>
<evidence type="ECO:0000256" key="2">
    <source>
        <dbReference type="ARBA" id="ARBA00022630"/>
    </source>
</evidence>
<dbReference type="PANTHER" id="PTHR42877:SF4">
    <property type="entry name" value="FAD_NAD(P)-BINDING DOMAIN-CONTAINING PROTEIN-RELATED"/>
    <property type="match status" value="1"/>
</dbReference>
<dbReference type="EMBL" id="JBEZFP010000001">
    <property type="protein sequence ID" value="MEU8131941.1"/>
    <property type="molecule type" value="Genomic_DNA"/>
</dbReference>
<evidence type="ECO:0000256" key="4">
    <source>
        <dbReference type="ARBA" id="ARBA00023002"/>
    </source>
</evidence>
<gene>
    <name evidence="5" type="ORF">AB0C36_00360</name>
</gene>
<keyword evidence="4 5" id="KW-0560">Oxidoreductase</keyword>